<dbReference type="PROSITE" id="PS00198">
    <property type="entry name" value="4FE4S_FER_1"/>
    <property type="match status" value="1"/>
</dbReference>
<dbReference type="GO" id="GO:0051539">
    <property type="term" value="F:4 iron, 4 sulfur cluster binding"/>
    <property type="evidence" value="ECO:0007669"/>
    <property type="project" value="UniProtKB-UniRule"/>
</dbReference>
<dbReference type="GO" id="GO:0046872">
    <property type="term" value="F:metal ion binding"/>
    <property type="evidence" value="ECO:0007669"/>
    <property type="project" value="UniProtKB-UniRule"/>
</dbReference>
<comment type="cofactor">
    <cofactor evidence="6">
        <name>[4Fe-4S] cluster</name>
        <dbReference type="ChEBI" id="CHEBI:49883"/>
    </cofactor>
    <text evidence="6">Binds 2 [4Fe-4S] clusters.</text>
</comment>
<keyword evidence="3" id="KW-0677">Repeat</keyword>
<dbReference type="Pfam" id="PF13183">
    <property type="entry name" value="Fer4_8"/>
    <property type="match status" value="1"/>
</dbReference>
<dbReference type="SUPFAM" id="SSF54862">
    <property type="entry name" value="4Fe-4S ferredoxins"/>
    <property type="match status" value="1"/>
</dbReference>
<dbReference type="PIRSF" id="PIRSF000139">
    <property type="entry name" value="Glc_ox_4Fe-4S"/>
    <property type="match status" value="1"/>
</dbReference>
<comment type="function">
    <text evidence="6">Component of a complex that catalyzes the oxidation of glycolate to glyoxylate.</text>
</comment>
<dbReference type="InterPro" id="IPR017896">
    <property type="entry name" value="4Fe4S_Fe-S-bd"/>
</dbReference>
<keyword evidence="6" id="KW-0249">Electron transport</keyword>
<feature type="domain" description="4Fe-4S ferredoxin-type" evidence="7">
    <location>
        <begin position="16"/>
        <end position="47"/>
    </location>
</feature>
<comment type="catalytic activity">
    <reaction evidence="6">
        <text>(R)-lactate + A = pyruvate + AH2</text>
        <dbReference type="Rhea" id="RHEA:15089"/>
        <dbReference type="ChEBI" id="CHEBI:13193"/>
        <dbReference type="ChEBI" id="CHEBI:15361"/>
        <dbReference type="ChEBI" id="CHEBI:16004"/>
        <dbReference type="ChEBI" id="CHEBI:17499"/>
    </reaction>
</comment>
<evidence type="ECO:0000256" key="3">
    <source>
        <dbReference type="ARBA" id="ARBA00022737"/>
    </source>
</evidence>
<evidence type="ECO:0000256" key="6">
    <source>
        <dbReference type="PIRNR" id="PIRNR000139"/>
    </source>
</evidence>
<dbReference type="InterPro" id="IPR004017">
    <property type="entry name" value="Cys_rich_dom"/>
</dbReference>
<dbReference type="PROSITE" id="PS51379">
    <property type="entry name" value="4FE4S_FER_2"/>
    <property type="match status" value="1"/>
</dbReference>
<keyword evidence="6" id="KW-0813">Transport</keyword>
<evidence type="ECO:0000313" key="9">
    <source>
        <dbReference type="Proteomes" id="UP001296967"/>
    </source>
</evidence>
<accession>A0AAJ0UHW4</accession>
<dbReference type="GO" id="GO:0019154">
    <property type="term" value="F:glycolate dehydrogenase activity"/>
    <property type="evidence" value="ECO:0007669"/>
    <property type="project" value="UniProtKB-EC"/>
</dbReference>
<protein>
    <recommendedName>
        <fullName evidence="6">Glycolate oxidase iron-sulfur subunit</fullName>
        <ecNumber evidence="6">1.1.99.14</ecNumber>
    </recommendedName>
</protein>
<proteinExistence type="predicted"/>
<dbReference type="InterPro" id="IPR017900">
    <property type="entry name" value="4Fe4S_Fe_S_CS"/>
</dbReference>
<dbReference type="Gene3D" id="1.10.1060.10">
    <property type="entry name" value="Alpha-helical ferredoxin"/>
    <property type="match status" value="1"/>
</dbReference>
<comment type="catalytic activity">
    <reaction evidence="6">
        <text>glycolate + A = glyoxylate + AH2</text>
        <dbReference type="Rhea" id="RHEA:21264"/>
        <dbReference type="ChEBI" id="CHEBI:13193"/>
        <dbReference type="ChEBI" id="CHEBI:17499"/>
        <dbReference type="ChEBI" id="CHEBI:29805"/>
        <dbReference type="ChEBI" id="CHEBI:36655"/>
        <dbReference type="EC" id="1.1.99.14"/>
    </reaction>
</comment>
<dbReference type="PANTHER" id="PTHR32479">
    <property type="entry name" value="GLYCOLATE OXIDASE IRON-SULFUR SUBUNIT"/>
    <property type="match status" value="1"/>
</dbReference>
<gene>
    <name evidence="8" type="ORF">CCR82_13910</name>
</gene>
<reference evidence="8" key="1">
    <citation type="submission" date="2017-05" db="EMBL/GenBank/DDBJ databases">
        <authorList>
            <person name="Imhoff J.F."/>
            <person name="Rahn T."/>
            <person name="Kuenzel S."/>
            <person name="Neulinger S.C."/>
        </authorList>
    </citation>
    <scope>NUCLEOTIDE SEQUENCE</scope>
    <source>
        <strain evidence="8">DSM 4395</strain>
    </source>
</reference>
<dbReference type="EMBL" id="NHSF01000067">
    <property type="protein sequence ID" value="MBK5931583.1"/>
    <property type="molecule type" value="Genomic_DNA"/>
</dbReference>
<name>A0AAJ0UHW4_HALSE</name>
<evidence type="ECO:0000256" key="4">
    <source>
        <dbReference type="ARBA" id="ARBA00023004"/>
    </source>
</evidence>
<evidence type="ECO:0000313" key="8">
    <source>
        <dbReference type="EMBL" id="MBK5931583.1"/>
    </source>
</evidence>
<evidence type="ECO:0000256" key="1">
    <source>
        <dbReference type="ARBA" id="ARBA00022485"/>
    </source>
</evidence>
<reference evidence="8" key="2">
    <citation type="journal article" date="2020" name="Microorganisms">
        <title>Osmotic Adaptation and Compatible Solute Biosynthesis of Phototrophic Bacteria as Revealed from Genome Analyses.</title>
        <authorList>
            <person name="Imhoff J.F."/>
            <person name="Rahn T."/>
            <person name="Kunzel S."/>
            <person name="Keller A."/>
            <person name="Neulinger S.C."/>
        </authorList>
    </citation>
    <scope>NUCLEOTIDE SEQUENCE</scope>
    <source>
        <strain evidence="8">DSM 4395</strain>
    </source>
</reference>
<evidence type="ECO:0000256" key="5">
    <source>
        <dbReference type="ARBA" id="ARBA00023014"/>
    </source>
</evidence>
<dbReference type="Pfam" id="PF02754">
    <property type="entry name" value="CCG"/>
    <property type="match status" value="2"/>
</dbReference>
<keyword evidence="5 6" id="KW-0411">Iron-sulfur</keyword>
<dbReference type="RefSeq" id="WP_201246423.1">
    <property type="nucleotide sequence ID" value="NZ_NHSF01000067.1"/>
</dbReference>
<keyword evidence="4 6" id="KW-0408">Iron</keyword>
<dbReference type="AlphaFoldDB" id="A0AAJ0UHW4"/>
<keyword evidence="2 6" id="KW-0479">Metal-binding</keyword>
<dbReference type="NCBIfam" id="NF008434">
    <property type="entry name" value="PRK11274.1"/>
    <property type="match status" value="1"/>
</dbReference>
<dbReference type="InterPro" id="IPR009051">
    <property type="entry name" value="Helical_ferredxn"/>
</dbReference>
<evidence type="ECO:0000259" key="7">
    <source>
        <dbReference type="PROSITE" id="PS51379"/>
    </source>
</evidence>
<keyword evidence="1 6" id="KW-0004">4Fe-4S</keyword>
<dbReference type="PANTHER" id="PTHR32479:SF17">
    <property type="entry name" value="GLYCOLATE OXIDASE IRON-SULFUR SUBUNIT"/>
    <property type="match status" value="1"/>
</dbReference>
<comment type="caution">
    <text evidence="8">The sequence shown here is derived from an EMBL/GenBank/DDBJ whole genome shotgun (WGS) entry which is preliminary data.</text>
</comment>
<dbReference type="Proteomes" id="UP001296967">
    <property type="component" value="Unassembled WGS sequence"/>
</dbReference>
<organism evidence="8 9">
    <name type="scientific">Halochromatium salexigens</name>
    <name type="common">Chromatium salexigens</name>
    <dbReference type="NCBI Taxonomy" id="49447"/>
    <lineage>
        <taxon>Bacteria</taxon>
        <taxon>Pseudomonadati</taxon>
        <taxon>Pseudomonadota</taxon>
        <taxon>Gammaproteobacteria</taxon>
        <taxon>Chromatiales</taxon>
        <taxon>Chromatiaceae</taxon>
        <taxon>Halochromatium</taxon>
    </lineage>
</organism>
<sequence length="443" mass="48656">MQTRLIPELLATSDGREADRILRSCVHCGFCTATCPTYQLLGDELDGPRGRIYQLKLVLEGEPATRSTQQHLDRCLTCLNCETTCPSGVEYHKLVEIGRERVERSVPRPVYERLMRWGLRKVLPYPRRFVPLLRVGQWMRPLLPRQWRSKVPVAPSQSPQGVGVDAVWPEIAAEPGAAGAETALRGGFARRRVLMLDNCVEPTLTPVTVQAVKRVLDRLGIDVLQPQGSGCCGAISQHLAAPNEAKRFMRRNIDAWWSEIEPSDPEQTPADAILITASGCGAVVKDYGWHLRDDPDYAAKAARVSALASDLSELLSVEDLARLPSPFAHGVPRRIAFHPPCTLQHGQGLMGRVESLLRGVGFELTPVRDAHSCCGSAGTYSILQAELSKRLQADRLEALQAGAPALIASANVGCQTHLAAAARVSVVHWIELFDPDFRVARMP</sequence>
<dbReference type="InterPro" id="IPR012257">
    <property type="entry name" value="Glc_ox_4Fe-4S"/>
</dbReference>
<dbReference type="EC" id="1.1.99.14" evidence="6"/>
<keyword evidence="9" id="KW-1185">Reference proteome</keyword>
<evidence type="ECO:0000256" key="2">
    <source>
        <dbReference type="ARBA" id="ARBA00022723"/>
    </source>
</evidence>